<organism evidence="1">
    <name type="scientific">Sesamum radiatum</name>
    <name type="common">Black benniseed</name>
    <dbReference type="NCBI Taxonomy" id="300843"/>
    <lineage>
        <taxon>Eukaryota</taxon>
        <taxon>Viridiplantae</taxon>
        <taxon>Streptophyta</taxon>
        <taxon>Embryophyta</taxon>
        <taxon>Tracheophyta</taxon>
        <taxon>Spermatophyta</taxon>
        <taxon>Magnoliopsida</taxon>
        <taxon>eudicotyledons</taxon>
        <taxon>Gunneridae</taxon>
        <taxon>Pentapetalae</taxon>
        <taxon>asterids</taxon>
        <taxon>lamiids</taxon>
        <taxon>Lamiales</taxon>
        <taxon>Pedaliaceae</taxon>
        <taxon>Sesamum</taxon>
    </lineage>
</organism>
<proteinExistence type="predicted"/>
<dbReference type="PANTHER" id="PTHR34222">
    <property type="entry name" value="GAG_PRE-INTEGRS DOMAIN-CONTAINING PROTEIN"/>
    <property type="match status" value="1"/>
</dbReference>
<dbReference type="PANTHER" id="PTHR34222:SF99">
    <property type="entry name" value="PROTEIN, PUTATIVE-RELATED"/>
    <property type="match status" value="1"/>
</dbReference>
<comment type="caution">
    <text evidence="1">The sequence shown here is derived from an EMBL/GenBank/DDBJ whole genome shotgun (WGS) entry which is preliminary data.</text>
</comment>
<sequence>MRDGQDRVDAIKKQENFRKRDIMDKKSQFCSHCDKSGHTRETCFKLHGYPEWYKTMQEQKKRDGRNFNAHMTQDKVIETKPGFNAHMTQDKMTETKSGQGNVNSADISEAWQELLKLIKGKGPQDPLQINFAHALDDFAGTGYDLNYLDANDSNFWIVDTGATSHMCARLDILSNPHPPHIKLRSTYLMDHPNLLNSLAVLNYMIN</sequence>
<dbReference type="EMBL" id="JACGWJ010000027">
    <property type="protein sequence ID" value="KAL0309999.1"/>
    <property type="molecule type" value="Genomic_DNA"/>
</dbReference>
<evidence type="ECO:0000313" key="1">
    <source>
        <dbReference type="EMBL" id="KAL0309999.1"/>
    </source>
</evidence>
<protein>
    <submittedName>
        <fullName evidence="1">Uncharacterized protein</fullName>
    </submittedName>
</protein>
<accession>A0AAW2KUF1</accession>
<dbReference type="AlphaFoldDB" id="A0AAW2KUF1"/>
<name>A0AAW2KUF1_SESRA</name>
<reference evidence="1" key="2">
    <citation type="journal article" date="2024" name="Plant">
        <title>Genomic evolution and insights into agronomic trait innovations of Sesamum species.</title>
        <authorList>
            <person name="Miao H."/>
            <person name="Wang L."/>
            <person name="Qu L."/>
            <person name="Liu H."/>
            <person name="Sun Y."/>
            <person name="Le M."/>
            <person name="Wang Q."/>
            <person name="Wei S."/>
            <person name="Zheng Y."/>
            <person name="Lin W."/>
            <person name="Duan Y."/>
            <person name="Cao H."/>
            <person name="Xiong S."/>
            <person name="Wang X."/>
            <person name="Wei L."/>
            <person name="Li C."/>
            <person name="Ma Q."/>
            <person name="Ju M."/>
            <person name="Zhao R."/>
            <person name="Li G."/>
            <person name="Mu C."/>
            <person name="Tian Q."/>
            <person name="Mei H."/>
            <person name="Zhang T."/>
            <person name="Gao T."/>
            <person name="Zhang H."/>
        </authorList>
    </citation>
    <scope>NUCLEOTIDE SEQUENCE</scope>
    <source>
        <strain evidence="1">G02</strain>
    </source>
</reference>
<reference evidence="1" key="1">
    <citation type="submission" date="2020-06" db="EMBL/GenBank/DDBJ databases">
        <authorList>
            <person name="Li T."/>
            <person name="Hu X."/>
            <person name="Zhang T."/>
            <person name="Song X."/>
            <person name="Zhang H."/>
            <person name="Dai N."/>
            <person name="Sheng W."/>
            <person name="Hou X."/>
            <person name="Wei L."/>
        </authorList>
    </citation>
    <scope>NUCLEOTIDE SEQUENCE</scope>
    <source>
        <strain evidence="1">G02</strain>
        <tissue evidence="1">Leaf</tissue>
    </source>
</reference>
<gene>
    <name evidence="1" type="ORF">Sradi_5942200</name>
</gene>